<keyword evidence="2" id="KW-0812">Transmembrane</keyword>
<keyword evidence="2" id="KW-0472">Membrane</keyword>
<reference evidence="3" key="1">
    <citation type="submission" date="2021-02" db="EMBL/GenBank/DDBJ databases">
        <authorList>
            <person name="Dougan E. K."/>
            <person name="Rhodes N."/>
            <person name="Thang M."/>
            <person name="Chan C."/>
        </authorList>
    </citation>
    <scope>NUCLEOTIDE SEQUENCE</scope>
</reference>
<feature type="transmembrane region" description="Helical" evidence="2">
    <location>
        <begin position="338"/>
        <end position="360"/>
    </location>
</feature>
<proteinExistence type="predicted"/>
<organism evidence="3 4">
    <name type="scientific">Polarella glacialis</name>
    <name type="common">Dinoflagellate</name>
    <dbReference type="NCBI Taxonomy" id="89957"/>
    <lineage>
        <taxon>Eukaryota</taxon>
        <taxon>Sar</taxon>
        <taxon>Alveolata</taxon>
        <taxon>Dinophyceae</taxon>
        <taxon>Suessiales</taxon>
        <taxon>Suessiaceae</taxon>
        <taxon>Polarella</taxon>
    </lineage>
</organism>
<feature type="transmembrane region" description="Helical" evidence="2">
    <location>
        <begin position="436"/>
        <end position="454"/>
    </location>
</feature>
<sequence>MLPRRSASERPQRTRFGTERAAPEVTEEAVGNVNDSQILWALSLGQLPASLYEELRGVAAPVLLFGELGTGRGAALGLAHLFLLELVLATVVSWAVSRGASWRLGRPESLRRATKTLDEPAGLGRMLLLAVVLNMSGLAMMLVAGVLASGHESRRSPVHLFVCGHVTYSLGSMIRDVVFPTLATCFSEEVITQLNAHKHVLMHTGALIGGGLIAAGFFRCYLAAQFLAMLMGVRALLSAVAAIDQLKPLKVPKSRSSVELLPSHASSFVAQQGFQSSHQADVGLAAMPALPLEVAHGRRSRADMMLPPKLQASPLIVCTQQREHVGPHPNYKRFSLLVLARFVQSWGFAFTSPVMILGLLRARGVLLSGSQSGRLFSADGSAPASLSAPRTVTGSGPTAWAGAQLLASASVSGHVAGLAVNLCLGQLKPYLGIWQVNLSGMLYAAALASLLTVVRPDQFIVVSVILRGSRSLGKATSDALAFRVAAGLGPQRVTALFLRRQAFKLGLLAGKYSLVALLASEQLGSSLGSEQQPPFALIFGIAAATAMAAVFLQSMAVACV</sequence>
<feature type="region of interest" description="Disordered" evidence="1">
    <location>
        <begin position="1"/>
        <end position="21"/>
    </location>
</feature>
<feature type="transmembrane region" description="Helical" evidence="2">
    <location>
        <begin position="126"/>
        <end position="148"/>
    </location>
</feature>
<keyword evidence="2" id="KW-1133">Transmembrane helix</keyword>
<feature type="transmembrane region" description="Helical" evidence="2">
    <location>
        <begin position="535"/>
        <end position="559"/>
    </location>
</feature>
<dbReference type="Proteomes" id="UP000626109">
    <property type="component" value="Unassembled WGS sequence"/>
</dbReference>
<gene>
    <name evidence="3" type="ORF">PGLA2088_LOCUS22434</name>
</gene>
<evidence type="ECO:0000313" key="3">
    <source>
        <dbReference type="EMBL" id="CAE8681441.1"/>
    </source>
</evidence>
<evidence type="ECO:0000256" key="1">
    <source>
        <dbReference type="SAM" id="MobiDB-lite"/>
    </source>
</evidence>
<evidence type="ECO:0000313" key="4">
    <source>
        <dbReference type="Proteomes" id="UP000626109"/>
    </source>
</evidence>
<comment type="caution">
    <text evidence="3">The sequence shown here is derived from an EMBL/GenBank/DDBJ whole genome shotgun (WGS) entry which is preliminary data.</text>
</comment>
<accession>A0A813JN24</accession>
<feature type="transmembrane region" description="Helical" evidence="2">
    <location>
        <begin position="200"/>
        <end position="218"/>
    </location>
</feature>
<name>A0A813JN24_POLGL</name>
<dbReference type="EMBL" id="CAJNNW010025957">
    <property type="protein sequence ID" value="CAE8681441.1"/>
    <property type="molecule type" value="Genomic_DNA"/>
</dbReference>
<evidence type="ECO:0000256" key="2">
    <source>
        <dbReference type="SAM" id="Phobius"/>
    </source>
</evidence>
<dbReference type="AlphaFoldDB" id="A0A813JN24"/>
<protein>
    <submittedName>
        <fullName evidence="3">Uncharacterized protein</fullName>
    </submittedName>
</protein>
<feature type="transmembrane region" description="Helical" evidence="2">
    <location>
        <begin position="74"/>
        <end position="96"/>
    </location>
</feature>